<evidence type="ECO:0000313" key="1">
    <source>
        <dbReference type="EMBL" id="OAB35974.1"/>
    </source>
</evidence>
<sequence>MIRKSCTLDTDFQRSVTFQRNIEVWIKQELAIIGRVESFTAEAVRIDGNEYLRDSCEFIMV</sequence>
<keyword evidence="2" id="KW-1185">Reference proteome</keyword>
<gene>
    <name evidence="1" type="ORF">PGLA_21350</name>
</gene>
<protein>
    <submittedName>
        <fullName evidence="1">Uncharacterized protein</fullName>
    </submittedName>
</protein>
<dbReference type="AlphaFoldDB" id="A0A168F8Z5"/>
<dbReference type="Proteomes" id="UP000076967">
    <property type="component" value="Unassembled WGS sequence"/>
</dbReference>
<comment type="caution">
    <text evidence="1">The sequence shown here is derived from an EMBL/GenBank/DDBJ whole genome shotgun (WGS) entry which is preliminary data.</text>
</comment>
<dbReference type="RefSeq" id="WP_068536806.1">
    <property type="nucleotide sequence ID" value="NZ_LVJH01000058.1"/>
</dbReference>
<dbReference type="EMBL" id="LVJH01000058">
    <property type="protein sequence ID" value="OAB35974.1"/>
    <property type="molecule type" value="Genomic_DNA"/>
</dbReference>
<proteinExistence type="predicted"/>
<reference evidence="1 2" key="1">
    <citation type="submission" date="2016-03" db="EMBL/GenBank/DDBJ databases">
        <title>Draft genome sequence of Paenibacillus glacialis DSM 22343.</title>
        <authorList>
            <person name="Shin S.-K."/>
            <person name="Yi H."/>
        </authorList>
    </citation>
    <scope>NUCLEOTIDE SEQUENCE [LARGE SCALE GENOMIC DNA]</scope>
    <source>
        <strain evidence="1 2">DSM 22343</strain>
    </source>
</reference>
<name>A0A168F8Z5_9BACL</name>
<dbReference type="OrthoDB" id="2634383at2"/>
<evidence type="ECO:0000313" key="2">
    <source>
        <dbReference type="Proteomes" id="UP000076967"/>
    </source>
</evidence>
<accession>A0A168F8Z5</accession>
<organism evidence="1 2">
    <name type="scientific">Paenibacillus glacialis</name>
    <dbReference type="NCBI Taxonomy" id="494026"/>
    <lineage>
        <taxon>Bacteria</taxon>
        <taxon>Bacillati</taxon>
        <taxon>Bacillota</taxon>
        <taxon>Bacilli</taxon>
        <taxon>Bacillales</taxon>
        <taxon>Paenibacillaceae</taxon>
        <taxon>Paenibacillus</taxon>
    </lineage>
</organism>